<protein>
    <submittedName>
        <fullName evidence="6">Protocatechuate 3,4-dioxygenase subunit alpha</fullName>
        <ecNumber evidence="6">1.13.11.3</ecNumber>
    </submittedName>
</protein>
<reference evidence="6 7" key="1">
    <citation type="submission" date="2021-02" db="EMBL/GenBank/DDBJ databases">
        <title>Actinophytocola xerophila sp. nov., isolated from soil of cotton cropping field.</title>
        <authorList>
            <person name="Huang R."/>
            <person name="Chen X."/>
            <person name="Ge X."/>
            <person name="Liu W."/>
        </authorList>
    </citation>
    <scope>NUCLEOTIDE SEQUENCE [LARGE SCALE GENOMIC DNA]</scope>
    <source>
        <strain evidence="6 7">S1-96</strain>
    </source>
</reference>
<dbReference type="SUPFAM" id="SSF49482">
    <property type="entry name" value="Aromatic compound dioxygenase"/>
    <property type="match status" value="1"/>
</dbReference>
<feature type="region of interest" description="Disordered" evidence="4">
    <location>
        <begin position="61"/>
        <end position="86"/>
    </location>
</feature>
<organism evidence="6 7">
    <name type="scientific">Actinophytocola gossypii</name>
    <dbReference type="NCBI Taxonomy" id="2812003"/>
    <lineage>
        <taxon>Bacteria</taxon>
        <taxon>Bacillati</taxon>
        <taxon>Actinomycetota</taxon>
        <taxon>Actinomycetes</taxon>
        <taxon>Pseudonocardiales</taxon>
        <taxon>Pseudonocardiaceae</taxon>
    </lineage>
</organism>
<dbReference type="InterPro" id="IPR015889">
    <property type="entry name" value="Intradiol_dOase_core"/>
</dbReference>
<dbReference type="RefSeq" id="WP_260196022.1">
    <property type="nucleotide sequence ID" value="NZ_JAFFZE010000032.1"/>
</dbReference>
<sequence>MNTVKLTPSQTVGPFFSHALTWLDGPDVVAEDAPGAIWLRGRVFDGAGEPVPDALIESWQADPDGRFDHPDDPRGAVPGFRGYGRSATDDDGRWGIRTLLPGRVPGVDGRLQAPHVDLSVFARGLLDRVVTRVYFADQPSNSDDAVLSALPADRRSTLIAPRSADGYTFDIRLQGERETVFFSL</sequence>
<keyword evidence="7" id="KW-1185">Reference proteome</keyword>
<evidence type="ECO:0000256" key="1">
    <source>
        <dbReference type="ARBA" id="ARBA00007825"/>
    </source>
</evidence>
<dbReference type="EC" id="1.13.11.3" evidence="6"/>
<dbReference type="NCBIfam" id="TIGR02423">
    <property type="entry name" value="protocat_alph"/>
    <property type="match status" value="1"/>
</dbReference>
<name>A0ABT2JJM7_9PSEU</name>
<proteinExistence type="inferred from homology"/>
<dbReference type="InterPro" id="IPR012786">
    <property type="entry name" value="Protocat_dOase_a"/>
</dbReference>
<dbReference type="Proteomes" id="UP001156441">
    <property type="component" value="Unassembled WGS sequence"/>
</dbReference>
<evidence type="ECO:0000313" key="6">
    <source>
        <dbReference type="EMBL" id="MCT2588087.1"/>
    </source>
</evidence>
<dbReference type="InterPro" id="IPR000627">
    <property type="entry name" value="Intradiol_dOase_C"/>
</dbReference>
<dbReference type="InterPro" id="IPR050770">
    <property type="entry name" value="Intradiol_RC_Dioxygenase"/>
</dbReference>
<comment type="caution">
    <text evidence="6">The sequence shown here is derived from an EMBL/GenBank/DDBJ whole genome shotgun (WGS) entry which is preliminary data.</text>
</comment>
<feature type="domain" description="Intradiol ring-cleavage dioxygenases" evidence="5">
    <location>
        <begin position="33"/>
        <end position="175"/>
    </location>
</feature>
<dbReference type="Gene3D" id="2.60.130.10">
    <property type="entry name" value="Aromatic compound dioxygenase"/>
    <property type="match status" value="1"/>
</dbReference>
<keyword evidence="3 6" id="KW-0560">Oxidoreductase</keyword>
<dbReference type="Pfam" id="PF00775">
    <property type="entry name" value="Dioxygenase_C"/>
    <property type="match status" value="1"/>
</dbReference>
<evidence type="ECO:0000259" key="5">
    <source>
        <dbReference type="Pfam" id="PF00775"/>
    </source>
</evidence>
<dbReference type="PANTHER" id="PTHR33711">
    <property type="entry name" value="DIOXYGENASE, PUTATIVE (AFU_ORTHOLOGUE AFUA_2G02910)-RELATED"/>
    <property type="match status" value="1"/>
</dbReference>
<dbReference type="PANTHER" id="PTHR33711:SF9">
    <property type="entry name" value="PROTOCATECHUATE 3,4-DIOXYGENASE ALPHA CHAIN"/>
    <property type="match status" value="1"/>
</dbReference>
<accession>A0ABT2JJM7</accession>
<evidence type="ECO:0000256" key="4">
    <source>
        <dbReference type="SAM" id="MobiDB-lite"/>
    </source>
</evidence>
<feature type="compositionally biased region" description="Basic and acidic residues" evidence="4">
    <location>
        <begin position="63"/>
        <end position="74"/>
    </location>
</feature>
<evidence type="ECO:0000313" key="7">
    <source>
        <dbReference type="Proteomes" id="UP001156441"/>
    </source>
</evidence>
<gene>
    <name evidence="6" type="primary">pcaG</name>
    <name evidence="6" type="ORF">JT362_33760</name>
</gene>
<evidence type="ECO:0000256" key="2">
    <source>
        <dbReference type="ARBA" id="ARBA00022964"/>
    </source>
</evidence>
<evidence type="ECO:0000256" key="3">
    <source>
        <dbReference type="ARBA" id="ARBA00023002"/>
    </source>
</evidence>
<dbReference type="GO" id="GO:0018578">
    <property type="term" value="F:protocatechuate 3,4-dioxygenase activity"/>
    <property type="evidence" value="ECO:0007669"/>
    <property type="project" value="UniProtKB-EC"/>
</dbReference>
<keyword evidence="2" id="KW-0223">Dioxygenase</keyword>
<comment type="similarity">
    <text evidence="1">Belongs to the intradiol ring-cleavage dioxygenase family.</text>
</comment>
<dbReference type="EMBL" id="JAFFZE010000032">
    <property type="protein sequence ID" value="MCT2588087.1"/>
    <property type="molecule type" value="Genomic_DNA"/>
</dbReference>
<dbReference type="CDD" id="cd03463">
    <property type="entry name" value="3_4-PCD_alpha"/>
    <property type="match status" value="1"/>
</dbReference>